<dbReference type="InterPro" id="IPR006139">
    <property type="entry name" value="D-isomer_2_OHA_DH_cat_dom"/>
</dbReference>
<evidence type="ECO:0000256" key="2">
    <source>
        <dbReference type="RuleBase" id="RU003719"/>
    </source>
</evidence>
<gene>
    <name evidence="5" type="ORF">FHW37_101497</name>
</gene>
<comment type="similarity">
    <text evidence="2">Belongs to the D-isomer specific 2-hydroxyacid dehydrogenase family.</text>
</comment>
<keyword evidence="6" id="KW-1185">Reference proteome</keyword>
<keyword evidence="1 2" id="KW-0560">Oxidoreductase</keyword>
<organism evidence="5 6">
    <name type="scientific">Neorhizobium alkalisoli</name>
    <dbReference type="NCBI Taxonomy" id="528178"/>
    <lineage>
        <taxon>Bacteria</taxon>
        <taxon>Pseudomonadati</taxon>
        <taxon>Pseudomonadota</taxon>
        <taxon>Alphaproteobacteria</taxon>
        <taxon>Hyphomicrobiales</taxon>
        <taxon>Rhizobiaceae</taxon>
        <taxon>Rhizobium/Agrobacterium group</taxon>
        <taxon>Neorhizobium</taxon>
    </lineage>
</organism>
<dbReference type="InterPro" id="IPR036291">
    <property type="entry name" value="NAD(P)-bd_dom_sf"/>
</dbReference>
<evidence type="ECO:0000313" key="5">
    <source>
        <dbReference type="EMBL" id="TWF58693.1"/>
    </source>
</evidence>
<dbReference type="SUPFAM" id="SSF51735">
    <property type="entry name" value="NAD(P)-binding Rossmann-fold domains"/>
    <property type="match status" value="1"/>
</dbReference>
<name>A0A561R7V6_9HYPH</name>
<protein>
    <submittedName>
        <fullName evidence="5">D-3-phosphoglycerate dehydrogenase</fullName>
    </submittedName>
</protein>
<dbReference type="PANTHER" id="PTHR10996:SF282">
    <property type="entry name" value="D-3-PHOSPHOGLYCERATE DEHYDROGENASE 1-RELATED"/>
    <property type="match status" value="1"/>
</dbReference>
<evidence type="ECO:0000256" key="1">
    <source>
        <dbReference type="ARBA" id="ARBA00023002"/>
    </source>
</evidence>
<dbReference type="InterPro" id="IPR006140">
    <property type="entry name" value="D-isomer_DH_NAD-bd"/>
</dbReference>
<accession>A0A561R7V6</accession>
<dbReference type="GO" id="GO:0051287">
    <property type="term" value="F:NAD binding"/>
    <property type="evidence" value="ECO:0007669"/>
    <property type="project" value="InterPro"/>
</dbReference>
<dbReference type="GO" id="GO:0016616">
    <property type="term" value="F:oxidoreductase activity, acting on the CH-OH group of donors, NAD or NADP as acceptor"/>
    <property type="evidence" value="ECO:0007669"/>
    <property type="project" value="InterPro"/>
</dbReference>
<dbReference type="AlphaFoldDB" id="A0A561R7V6"/>
<proteinExistence type="inferred from homology"/>
<dbReference type="InterPro" id="IPR050223">
    <property type="entry name" value="D-isomer_2-hydroxyacid_DH"/>
</dbReference>
<sequence>MSTLRCDCLIIQPIAPVAVRLLEDAGLAVHTAASTDFAALEPYLAVTRSVITRNHGLSAQEIASAPHLKVVGVHGTGTDKVHKASLSERGIPLFNTPGANAQSVAELAIGLMIACARSLVAADHASRNGDHLFRQHHRTFELSGRRLGLIGYGHIAKLVAKMARAFGMEVATVSRFTPAAELKAEGIAPMPDIDSLCAWADIVSLHGIPEAVPVINAERLALIGSRGFLINTARGALIDEDALATALREGTIAGAGLDVLAIEPIISGHPLLDCPNLVLTPHIGGSTDEALEKTGLQVAGSMLAELKVTGQASNSGL</sequence>
<dbReference type="OrthoDB" id="9793626at2"/>
<dbReference type="Gene3D" id="3.40.50.720">
    <property type="entry name" value="NAD(P)-binding Rossmann-like Domain"/>
    <property type="match status" value="2"/>
</dbReference>
<evidence type="ECO:0000259" key="4">
    <source>
        <dbReference type="Pfam" id="PF02826"/>
    </source>
</evidence>
<dbReference type="RefSeq" id="WP_145632039.1">
    <property type="nucleotide sequence ID" value="NZ_VIWP01000001.1"/>
</dbReference>
<dbReference type="Pfam" id="PF02826">
    <property type="entry name" value="2-Hacid_dh_C"/>
    <property type="match status" value="1"/>
</dbReference>
<dbReference type="SUPFAM" id="SSF52283">
    <property type="entry name" value="Formate/glycerate dehydrogenase catalytic domain-like"/>
    <property type="match status" value="1"/>
</dbReference>
<feature type="domain" description="D-isomer specific 2-hydroxyacid dehydrogenase catalytic" evidence="3">
    <location>
        <begin position="9"/>
        <end position="304"/>
    </location>
</feature>
<dbReference type="EMBL" id="VIWP01000001">
    <property type="protein sequence ID" value="TWF58693.1"/>
    <property type="molecule type" value="Genomic_DNA"/>
</dbReference>
<dbReference type="Pfam" id="PF00389">
    <property type="entry name" value="2-Hacid_dh"/>
    <property type="match status" value="1"/>
</dbReference>
<feature type="domain" description="D-isomer specific 2-hydroxyacid dehydrogenase NAD-binding" evidence="4">
    <location>
        <begin position="109"/>
        <end position="284"/>
    </location>
</feature>
<evidence type="ECO:0000259" key="3">
    <source>
        <dbReference type="Pfam" id="PF00389"/>
    </source>
</evidence>
<evidence type="ECO:0000313" key="6">
    <source>
        <dbReference type="Proteomes" id="UP000320653"/>
    </source>
</evidence>
<reference evidence="5 6" key="1">
    <citation type="submission" date="2019-06" db="EMBL/GenBank/DDBJ databases">
        <title>Sorghum-associated microbial communities from plants grown in Nebraska, USA.</title>
        <authorList>
            <person name="Schachtman D."/>
        </authorList>
    </citation>
    <scope>NUCLEOTIDE SEQUENCE [LARGE SCALE GENOMIC DNA]</scope>
    <source>
        <strain evidence="5 6">1225</strain>
    </source>
</reference>
<comment type="caution">
    <text evidence="5">The sequence shown here is derived from an EMBL/GenBank/DDBJ whole genome shotgun (WGS) entry which is preliminary data.</text>
</comment>
<dbReference type="PANTHER" id="PTHR10996">
    <property type="entry name" value="2-HYDROXYACID DEHYDROGENASE-RELATED"/>
    <property type="match status" value="1"/>
</dbReference>
<dbReference type="Proteomes" id="UP000320653">
    <property type="component" value="Unassembled WGS sequence"/>
</dbReference>